<name>A0A4R8TJQ7_9PEZI</name>
<dbReference type="InterPro" id="IPR045518">
    <property type="entry name" value="2EXR"/>
</dbReference>
<evidence type="ECO:0000313" key="3">
    <source>
        <dbReference type="Proteomes" id="UP000295604"/>
    </source>
</evidence>
<accession>A0A4R8TJQ7</accession>
<proteinExistence type="predicted"/>
<comment type="caution">
    <text evidence="2">The sequence shown here is derived from an EMBL/GenBank/DDBJ whole genome shotgun (WGS) entry which is preliminary data.</text>
</comment>
<feature type="domain" description="2EXR" evidence="1">
    <location>
        <begin position="8"/>
        <end position="127"/>
    </location>
</feature>
<dbReference type="AlphaFoldDB" id="A0A4R8TJQ7"/>
<protein>
    <recommendedName>
        <fullName evidence="1">2EXR domain-containing protein</fullName>
    </recommendedName>
</protein>
<keyword evidence="3" id="KW-1185">Reference proteome</keyword>
<gene>
    <name evidence="2" type="ORF">C8034_v011955</name>
</gene>
<dbReference type="Pfam" id="PF20150">
    <property type="entry name" value="2EXR"/>
    <property type="match status" value="1"/>
</dbReference>
<organism evidence="2 3">
    <name type="scientific">Colletotrichum sidae</name>
    <dbReference type="NCBI Taxonomy" id="1347389"/>
    <lineage>
        <taxon>Eukaryota</taxon>
        <taxon>Fungi</taxon>
        <taxon>Dikarya</taxon>
        <taxon>Ascomycota</taxon>
        <taxon>Pezizomycotina</taxon>
        <taxon>Sordariomycetes</taxon>
        <taxon>Hypocreomycetidae</taxon>
        <taxon>Glomerellales</taxon>
        <taxon>Glomerellaceae</taxon>
        <taxon>Colletotrichum</taxon>
        <taxon>Colletotrichum orbiculare species complex</taxon>
    </lineage>
</organism>
<dbReference type="EMBL" id="QAPF01000059">
    <property type="protein sequence ID" value="TEA18737.1"/>
    <property type="molecule type" value="Genomic_DNA"/>
</dbReference>
<reference evidence="2 3" key="1">
    <citation type="submission" date="2018-11" db="EMBL/GenBank/DDBJ databases">
        <title>Genome sequence and assembly of Colletotrichum sidae.</title>
        <authorList>
            <person name="Gan P."/>
            <person name="Shirasu K."/>
        </authorList>
    </citation>
    <scope>NUCLEOTIDE SEQUENCE [LARGE SCALE GENOMIC DNA]</scope>
    <source>
        <strain evidence="2 3">CBS 518.97</strain>
    </source>
</reference>
<sequence>MVASNCTFHLFPQLPNELKMLTWRAALPHVGRALYPYRPDCWRVSRPSPSDEEQGGDDGSDDNRCIEFCPSLLSSPQIEVPPLASTCHAARAAAFAWANEYGLHMLVAKHSRHALYGRHFDPQRDVLYVSQDKWDRFLSEPFSSEVVYSLVDWTPEIREEPMYVAVPEALLRREGTRFAAMAEMVSHRKIKGLFIVEESFTVPGATGGGEMQQWQQIEYGPGGSLFYQCATGDFDDDDGDVSSGEFPDRDGLEEAATRVGDEVEAMGYRRYEVRPIFAATILS</sequence>
<evidence type="ECO:0000313" key="2">
    <source>
        <dbReference type="EMBL" id="TEA18737.1"/>
    </source>
</evidence>
<evidence type="ECO:0000259" key="1">
    <source>
        <dbReference type="Pfam" id="PF20150"/>
    </source>
</evidence>
<dbReference type="Proteomes" id="UP000295604">
    <property type="component" value="Unassembled WGS sequence"/>
</dbReference>